<dbReference type="Gene3D" id="3.30.200.20">
    <property type="entry name" value="Phosphorylase Kinase, domain 1"/>
    <property type="match status" value="1"/>
</dbReference>
<dbReference type="PROSITE" id="PS00107">
    <property type="entry name" value="PROTEIN_KINASE_ATP"/>
    <property type="match status" value="1"/>
</dbReference>
<dbReference type="InterPro" id="IPR000719">
    <property type="entry name" value="Prot_kinase_dom"/>
</dbReference>
<comment type="catalytic activity">
    <reaction evidence="8">
        <text>L-seryl-[protein] + ATP = O-phospho-L-seryl-[protein] + ADP + H(+)</text>
        <dbReference type="Rhea" id="RHEA:17989"/>
        <dbReference type="Rhea" id="RHEA-COMP:9863"/>
        <dbReference type="Rhea" id="RHEA-COMP:11604"/>
        <dbReference type="ChEBI" id="CHEBI:15378"/>
        <dbReference type="ChEBI" id="CHEBI:29999"/>
        <dbReference type="ChEBI" id="CHEBI:30616"/>
        <dbReference type="ChEBI" id="CHEBI:83421"/>
        <dbReference type="ChEBI" id="CHEBI:456216"/>
        <dbReference type="EC" id="2.7.11.1"/>
    </reaction>
</comment>
<dbReference type="EMBL" id="KL142376">
    <property type="protein sequence ID" value="KDR77477.1"/>
    <property type="molecule type" value="Genomic_DNA"/>
</dbReference>
<keyword evidence="12" id="KW-1185">Reference proteome</keyword>
<dbReference type="InterPro" id="IPR011009">
    <property type="entry name" value="Kinase-like_dom_sf"/>
</dbReference>
<dbReference type="STRING" id="685588.A0A067T590"/>
<dbReference type="OrthoDB" id="5979581at2759"/>
<evidence type="ECO:0000256" key="5">
    <source>
        <dbReference type="ARBA" id="ARBA00022777"/>
    </source>
</evidence>
<dbReference type="GO" id="GO:0004674">
    <property type="term" value="F:protein serine/threonine kinase activity"/>
    <property type="evidence" value="ECO:0007669"/>
    <property type="project" value="UniProtKB-KW"/>
</dbReference>
<evidence type="ECO:0000256" key="4">
    <source>
        <dbReference type="ARBA" id="ARBA00022741"/>
    </source>
</evidence>
<evidence type="ECO:0000313" key="12">
    <source>
        <dbReference type="Proteomes" id="UP000027222"/>
    </source>
</evidence>
<evidence type="ECO:0000256" key="8">
    <source>
        <dbReference type="ARBA" id="ARBA00048679"/>
    </source>
</evidence>
<gene>
    <name evidence="11" type="ORF">GALMADRAFT_65792</name>
</gene>
<evidence type="ECO:0000256" key="6">
    <source>
        <dbReference type="ARBA" id="ARBA00022840"/>
    </source>
</evidence>
<evidence type="ECO:0000313" key="11">
    <source>
        <dbReference type="EMBL" id="KDR77477.1"/>
    </source>
</evidence>
<dbReference type="SUPFAM" id="SSF56112">
    <property type="entry name" value="Protein kinase-like (PK-like)"/>
    <property type="match status" value="1"/>
</dbReference>
<dbReference type="GO" id="GO:0000245">
    <property type="term" value="P:spliceosomal complex assembly"/>
    <property type="evidence" value="ECO:0007669"/>
    <property type="project" value="TreeGrafter"/>
</dbReference>
<dbReference type="AlphaFoldDB" id="A0A067T590"/>
<protein>
    <recommendedName>
        <fullName evidence="1">non-specific serine/threonine protein kinase</fullName>
        <ecNumber evidence="1">2.7.11.1</ecNumber>
    </recommendedName>
</protein>
<keyword evidence="6 9" id="KW-0067">ATP-binding</keyword>
<dbReference type="Pfam" id="PF00069">
    <property type="entry name" value="Pkinase"/>
    <property type="match status" value="1"/>
</dbReference>
<dbReference type="SMART" id="SM00220">
    <property type="entry name" value="S_TKc"/>
    <property type="match status" value="1"/>
</dbReference>
<keyword evidence="2" id="KW-0723">Serine/threonine-protein kinase</keyword>
<dbReference type="EC" id="2.7.11.1" evidence="1"/>
<name>A0A067T590_GALM3</name>
<accession>A0A067T590</accession>
<dbReference type="PANTHER" id="PTHR47634:SF9">
    <property type="entry name" value="PROTEIN KINASE DOMAIN-CONTAINING PROTEIN-RELATED"/>
    <property type="match status" value="1"/>
</dbReference>
<dbReference type="PROSITE" id="PS50011">
    <property type="entry name" value="PROTEIN_KINASE_DOM"/>
    <property type="match status" value="1"/>
</dbReference>
<dbReference type="InterPro" id="IPR017441">
    <property type="entry name" value="Protein_kinase_ATP_BS"/>
</dbReference>
<dbReference type="Proteomes" id="UP000027222">
    <property type="component" value="Unassembled WGS sequence"/>
</dbReference>
<proteinExistence type="predicted"/>
<sequence length="344" mass="38393">MPQFPEEPLDRPSEQGCGFFPARHGLLLNDGRYKIMRKLGRGQYSSTWLVSDSQATETPQYYAAKILTAHATALHRKGLLLELEILKAIKELKGIHKLPRLLDDFEIDGPHGKHLCLVTPVLSTDVSSFRRSAPSKRLGLQAVKIIVVQVVESLVSLHAAQIIHTGRWVNQFRPVSFFNILPRSQWADKEPTTRSIGATGLRAPEVILGANFDNKVDIWAVGCMAFELLTGHWLFNPQSGSTWSIEDDHLAKMMEVTGETFNELMLSASPKGGEYFNKDGKLLRIDQLLPVPLETAMVNYGLPEAEVIPAANFIRACLHLNPEERSSASDLEAHPWLETAYMCC</sequence>
<keyword evidence="4 9" id="KW-0547">Nucleotide-binding</keyword>
<evidence type="ECO:0000259" key="10">
    <source>
        <dbReference type="PROSITE" id="PS50011"/>
    </source>
</evidence>
<evidence type="ECO:0000256" key="7">
    <source>
        <dbReference type="ARBA" id="ARBA00047899"/>
    </source>
</evidence>
<dbReference type="InterPro" id="IPR051334">
    <property type="entry name" value="SRPK"/>
</dbReference>
<organism evidence="11 12">
    <name type="scientific">Galerina marginata (strain CBS 339.88)</name>
    <dbReference type="NCBI Taxonomy" id="685588"/>
    <lineage>
        <taxon>Eukaryota</taxon>
        <taxon>Fungi</taxon>
        <taxon>Dikarya</taxon>
        <taxon>Basidiomycota</taxon>
        <taxon>Agaricomycotina</taxon>
        <taxon>Agaricomycetes</taxon>
        <taxon>Agaricomycetidae</taxon>
        <taxon>Agaricales</taxon>
        <taxon>Agaricineae</taxon>
        <taxon>Strophariaceae</taxon>
        <taxon>Galerina</taxon>
    </lineage>
</organism>
<keyword evidence="3" id="KW-0808">Transferase</keyword>
<reference evidence="12" key="1">
    <citation type="journal article" date="2014" name="Proc. Natl. Acad. Sci. U.S.A.">
        <title>Extensive sampling of basidiomycete genomes demonstrates inadequacy of the white-rot/brown-rot paradigm for wood decay fungi.</title>
        <authorList>
            <person name="Riley R."/>
            <person name="Salamov A.A."/>
            <person name="Brown D.W."/>
            <person name="Nagy L.G."/>
            <person name="Floudas D."/>
            <person name="Held B.W."/>
            <person name="Levasseur A."/>
            <person name="Lombard V."/>
            <person name="Morin E."/>
            <person name="Otillar R."/>
            <person name="Lindquist E.A."/>
            <person name="Sun H."/>
            <person name="LaButti K.M."/>
            <person name="Schmutz J."/>
            <person name="Jabbour D."/>
            <person name="Luo H."/>
            <person name="Baker S.E."/>
            <person name="Pisabarro A.G."/>
            <person name="Walton J.D."/>
            <person name="Blanchette R.A."/>
            <person name="Henrissat B."/>
            <person name="Martin F."/>
            <person name="Cullen D."/>
            <person name="Hibbett D.S."/>
            <person name="Grigoriev I.V."/>
        </authorList>
    </citation>
    <scope>NUCLEOTIDE SEQUENCE [LARGE SCALE GENOMIC DNA]</scope>
    <source>
        <strain evidence="12">CBS 339.88</strain>
    </source>
</reference>
<dbReference type="GO" id="GO:0005524">
    <property type="term" value="F:ATP binding"/>
    <property type="evidence" value="ECO:0007669"/>
    <property type="project" value="UniProtKB-UniRule"/>
</dbReference>
<dbReference type="HOGENOM" id="CLU_000288_81_13_1"/>
<evidence type="ECO:0000256" key="3">
    <source>
        <dbReference type="ARBA" id="ARBA00022679"/>
    </source>
</evidence>
<evidence type="ECO:0000256" key="9">
    <source>
        <dbReference type="PROSITE-ProRule" id="PRU10141"/>
    </source>
</evidence>
<feature type="binding site" evidence="9">
    <location>
        <position position="65"/>
    </location>
    <ligand>
        <name>ATP</name>
        <dbReference type="ChEBI" id="CHEBI:30616"/>
    </ligand>
</feature>
<comment type="catalytic activity">
    <reaction evidence="7">
        <text>L-threonyl-[protein] + ATP = O-phospho-L-threonyl-[protein] + ADP + H(+)</text>
        <dbReference type="Rhea" id="RHEA:46608"/>
        <dbReference type="Rhea" id="RHEA-COMP:11060"/>
        <dbReference type="Rhea" id="RHEA-COMP:11605"/>
        <dbReference type="ChEBI" id="CHEBI:15378"/>
        <dbReference type="ChEBI" id="CHEBI:30013"/>
        <dbReference type="ChEBI" id="CHEBI:30616"/>
        <dbReference type="ChEBI" id="CHEBI:61977"/>
        <dbReference type="ChEBI" id="CHEBI:456216"/>
        <dbReference type="EC" id="2.7.11.1"/>
    </reaction>
</comment>
<keyword evidence="5" id="KW-0418">Kinase</keyword>
<evidence type="ECO:0000256" key="2">
    <source>
        <dbReference type="ARBA" id="ARBA00022527"/>
    </source>
</evidence>
<dbReference type="GO" id="GO:0050684">
    <property type="term" value="P:regulation of mRNA processing"/>
    <property type="evidence" value="ECO:0007669"/>
    <property type="project" value="TreeGrafter"/>
</dbReference>
<feature type="domain" description="Protein kinase" evidence="10">
    <location>
        <begin position="33"/>
        <end position="337"/>
    </location>
</feature>
<dbReference type="Gene3D" id="1.10.510.10">
    <property type="entry name" value="Transferase(Phosphotransferase) domain 1"/>
    <property type="match status" value="2"/>
</dbReference>
<dbReference type="PANTHER" id="PTHR47634">
    <property type="entry name" value="PROTEIN KINASE DOMAIN-CONTAINING PROTEIN-RELATED"/>
    <property type="match status" value="1"/>
</dbReference>
<evidence type="ECO:0000256" key="1">
    <source>
        <dbReference type="ARBA" id="ARBA00012513"/>
    </source>
</evidence>